<feature type="compositionally biased region" description="Basic and acidic residues" evidence="1">
    <location>
        <begin position="9"/>
        <end position="24"/>
    </location>
</feature>
<sequence length="47" mass="5641">MSYFNLKNESNENKKEVGKLEKKDRDGKLAKPLLLKRWKKIILKETH</sequence>
<organism evidence="2 3">
    <name type="scientific">Staphylococcus marylandisciuri</name>
    <dbReference type="NCBI Taxonomy" id="2981529"/>
    <lineage>
        <taxon>Bacteria</taxon>
        <taxon>Bacillati</taxon>
        <taxon>Bacillota</taxon>
        <taxon>Bacilli</taxon>
        <taxon>Bacillales</taxon>
        <taxon>Staphylococcaceae</taxon>
        <taxon>Staphylococcus</taxon>
    </lineage>
</organism>
<keyword evidence="3" id="KW-1185">Reference proteome</keyword>
<protein>
    <submittedName>
        <fullName evidence="2">Uncharacterized protein</fullName>
    </submittedName>
</protein>
<name>A0ABT2QS45_9STAP</name>
<evidence type="ECO:0000313" key="2">
    <source>
        <dbReference type="EMBL" id="MCU5746816.1"/>
    </source>
</evidence>
<dbReference type="EMBL" id="JAOPKZ010000015">
    <property type="protein sequence ID" value="MCU5746816.1"/>
    <property type="molecule type" value="Genomic_DNA"/>
</dbReference>
<accession>A0ABT2QS45</accession>
<proteinExistence type="predicted"/>
<reference evidence="2 3" key="1">
    <citation type="journal article" date="2023" name="Int. J. Syst. Evol. Microbiol.">
        <title>Streptococcus sciuri sp. nov., Staphylococcus marylandisciuri sp. nov. and Staphylococcus americanisciuri sp. nov., isolated from faeces of eastern grey squirrel (Sciurus carolinensis).</title>
        <authorList>
            <person name="Volokhov D.V."/>
            <person name="Zagorodnyaya T.A."/>
            <person name="Furtak V.A."/>
            <person name="Nattanmai G."/>
            <person name="Randall L."/>
            <person name="Jose S."/>
            <person name="Gao Y."/>
            <person name="Eisenberg T."/>
            <person name="Delmonte P."/>
            <person name="Blom J."/>
            <person name="Mitchell K.K."/>
        </authorList>
    </citation>
    <scope>NUCLEOTIDE SEQUENCE [LARGE SCALE GENOMIC DNA]</scope>
    <source>
        <strain evidence="2 3">SQ8-PEA</strain>
    </source>
</reference>
<evidence type="ECO:0000313" key="3">
    <source>
        <dbReference type="Proteomes" id="UP001209553"/>
    </source>
</evidence>
<dbReference type="Proteomes" id="UP001209553">
    <property type="component" value="Unassembled WGS sequence"/>
</dbReference>
<feature type="region of interest" description="Disordered" evidence="1">
    <location>
        <begin position="1"/>
        <end position="24"/>
    </location>
</feature>
<dbReference type="RefSeq" id="WP_262856499.1">
    <property type="nucleotide sequence ID" value="NZ_JAOPKZ010000015.1"/>
</dbReference>
<comment type="caution">
    <text evidence="2">The sequence shown here is derived from an EMBL/GenBank/DDBJ whole genome shotgun (WGS) entry which is preliminary data.</text>
</comment>
<gene>
    <name evidence="2" type="ORF">N9R04_09025</name>
</gene>
<evidence type="ECO:0000256" key="1">
    <source>
        <dbReference type="SAM" id="MobiDB-lite"/>
    </source>
</evidence>